<evidence type="ECO:0000313" key="8">
    <source>
        <dbReference type="Proteomes" id="UP000198693"/>
    </source>
</evidence>
<feature type="transmembrane region" description="Helical" evidence="6">
    <location>
        <begin position="108"/>
        <end position="130"/>
    </location>
</feature>
<keyword evidence="8" id="KW-1185">Reference proteome</keyword>
<feature type="transmembrane region" description="Helical" evidence="6">
    <location>
        <begin position="338"/>
        <end position="357"/>
    </location>
</feature>
<comment type="subcellular location">
    <subcellularLocation>
        <location evidence="1">Membrane</location>
        <topology evidence="1">Multi-pass membrane protein</topology>
    </subcellularLocation>
</comment>
<dbReference type="AlphaFoldDB" id="A0A1I7KKY8"/>
<dbReference type="Gene3D" id="1.10.4160.10">
    <property type="entry name" value="Hydantoin permease"/>
    <property type="match status" value="1"/>
</dbReference>
<evidence type="ECO:0000256" key="4">
    <source>
        <dbReference type="ARBA" id="ARBA00022989"/>
    </source>
</evidence>
<name>A0A1I7KKY8_9GAMM</name>
<sequence>MTTSDAGVASRPAQKKSEKNHLLEESILPVVNNQRPITALGFVWIWIGIAVMIATFQLGANGITGVPLLHVVLIIFFANVVLAFLMLLTADIGTEHGLSFSVYLRAPFGVYGTHFPSVFRGIVAAIWFGIQTYLGALALNGIFEYMTGFSSWPVWYVVFAAVQVANTAMGIKAVERLAAIAAPAILAISIWMYFTLDVLAQTQGINIWRFVGEQDVTVLTLFLANVAFWSTLAIDIPNITRFVKSPSGERRFFHRNKNVLLAQLLALPAAQAWIALIGAVSFIAAGDWNPVTVIQGQGEGLSLIILLVLVILAQWSTNNAANLIPAALAFVNAGAPRISYPVAVAIAAIVGTLFMPWKILDNLFSFLFSYGAFLSAIGGIMVADYYFIRKRRINVPHLYREGGQFHYYKGFNPAGLIAWVVAGTVAFYSAQWAFVLGFVLGALIYFAVMKLFVMKKFSQEECVSSNSENYLGTSAGFNWVYDRENQSFMRVRSENLSKEISREDL</sequence>
<dbReference type="EMBL" id="FPBP01000023">
    <property type="protein sequence ID" value="SFU97974.1"/>
    <property type="molecule type" value="Genomic_DNA"/>
</dbReference>
<dbReference type="InterPro" id="IPR045225">
    <property type="entry name" value="Uracil/uridine/allantoin_perm"/>
</dbReference>
<dbReference type="RefSeq" id="WP_089797719.1">
    <property type="nucleotide sequence ID" value="NZ_FPBP01000023.1"/>
</dbReference>
<keyword evidence="3 6" id="KW-0812">Transmembrane</keyword>
<dbReference type="PANTHER" id="PTHR30618:SF0">
    <property type="entry name" value="PURINE-URACIL PERMEASE NCS1"/>
    <property type="match status" value="1"/>
</dbReference>
<dbReference type="PANTHER" id="PTHR30618">
    <property type="entry name" value="NCS1 FAMILY PURINE/PYRIMIDINE TRANSPORTER"/>
    <property type="match status" value="1"/>
</dbReference>
<evidence type="ECO:0000256" key="3">
    <source>
        <dbReference type="ARBA" id="ARBA00022692"/>
    </source>
</evidence>
<dbReference type="OrthoDB" id="9780088at2"/>
<dbReference type="InterPro" id="IPR001248">
    <property type="entry name" value="Pur-cyt_permease"/>
</dbReference>
<feature type="transmembrane region" description="Helical" evidence="6">
    <location>
        <begin position="216"/>
        <end position="238"/>
    </location>
</feature>
<feature type="transmembrane region" description="Helical" evidence="6">
    <location>
        <begin position="68"/>
        <end position="88"/>
    </location>
</feature>
<dbReference type="Proteomes" id="UP000198693">
    <property type="component" value="Unassembled WGS sequence"/>
</dbReference>
<feature type="transmembrane region" description="Helical" evidence="6">
    <location>
        <begin position="363"/>
        <end position="387"/>
    </location>
</feature>
<evidence type="ECO:0000256" key="2">
    <source>
        <dbReference type="ARBA" id="ARBA00008974"/>
    </source>
</evidence>
<feature type="transmembrane region" description="Helical" evidence="6">
    <location>
        <begin position="37"/>
        <end position="56"/>
    </location>
</feature>
<reference evidence="8" key="1">
    <citation type="submission" date="2016-10" db="EMBL/GenBank/DDBJ databases">
        <authorList>
            <person name="Varghese N."/>
            <person name="Submissions S."/>
        </authorList>
    </citation>
    <scope>NUCLEOTIDE SEQUENCE [LARGE SCALE GENOMIC DNA]</scope>
    <source>
        <strain evidence="8">CGMCC 1.6981</strain>
    </source>
</reference>
<organism evidence="7 8">
    <name type="scientific">Halomonas korlensis</name>
    <dbReference type="NCBI Taxonomy" id="463301"/>
    <lineage>
        <taxon>Bacteria</taxon>
        <taxon>Pseudomonadati</taxon>
        <taxon>Pseudomonadota</taxon>
        <taxon>Gammaproteobacteria</taxon>
        <taxon>Oceanospirillales</taxon>
        <taxon>Halomonadaceae</taxon>
        <taxon>Halomonas</taxon>
    </lineage>
</organism>
<dbReference type="CDD" id="cd10323">
    <property type="entry name" value="SLC-NCS1sbd"/>
    <property type="match status" value="1"/>
</dbReference>
<comment type="similarity">
    <text evidence="2">Belongs to the purine-cytosine permease (2.A.39) family.</text>
</comment>
<keyword evidence="4 6" id="KW-1133">Transmembrane helix</keyword>
<protein>
    <submittedName>
        <fullName evidence="7">Nucleobase:cation symporter-1, NCS1 family</fullName>
    </submittedName>
</protein>
<dbReference type="GO" id="GO:0005886">
    <property type="term" value="C:plasma membrane"/>
    <property type="evidence" value="ECO:0007669"/>
    <property type="project" value="TreeGrafter"/>
</dbReference>
<dbReference type="Pfam" id="PF02133">
    <property type="entry name" value="Transp_cyt_pur"/>
    <property type="match status" value="1"/>
</dbReference>
<evidence type="ECO:0000313" key="7">
    <source>
        <dbReference type="EMBL" id="SFU97974.1"/>
    </source>
</evidence>
<feature type="transmembrane region" description="Helical" evidence="6">
    <location>
        <begin position="259"/>
        <end position="284"/>
    </location>
</feature>
<evidence type="ECO:0000256" key="5">
    <source>
        <dbReference type="ARBA" id="ARBA00023136"/>
    </source>
</evidence>
<keyword evidence="5 6" id="KW-0472">Membrane</keyword>
<proteinExistence type="inferred from homology"/>
<dbReference type="GO" id="GO:0015205">
    <property type="term" value="F:nucleobase transmembrane transporter activity"/>
    <property type="evidence" value="ECO:0007669"/>
    <property type="project" value="TreeGrafter"/>
</dbReference>
<feature type="transmembrane region" description="Helical" evidence="6">
    <location>
        <begin position="177"/>
        <end position="196"/>
    </location>
</feature>
<dbReference type="STRING" id="463301.SAMN04487955_12313"/>
<evidence type="ECO:0000256" key="6">
    <source>
        <dbReference type="SAM" id="Phobius"/>
    </source>
</evidence>
<accession>A0A1I7KKY8</accession>
<feature type="transmembrane region" description="Helical" evidence="6">
    <location>
        <begin position="142"/>
        <end position="165"/>
    </location>
</feature>
<gene>
    <name evidence="7" type="ORF">SAMN04487955_12313</name>
</gene>
<feature type="transmembrane region" description="Helical" evidence="6">
    <location>
        <begin position="434"/>
        <end position="453"/>
    </location>
</feature>
<feature type="transmembrane region" description="Helical" evidence="6">
    <location>
        <begin position="407"/>
        <end position="428"/>
    </location>
</feature>
<evidence type="ECO:0000256" key="1">
    <source>
        <dbReference type="ARBA" id="ARBA00004141"/>
    </source>
</evidence>